<evidence type="ECO:0000313" key="1">
    <source>
        <dbReference type="EMBL" id="KAG8470531.1"/>
    </source>
</evidence>
<dbReference type="AlphaFoldDB" id="A0A8J5XJS3"/>
<gene>
    <name evidence="1" type="ORF">KFE25_008952</name>
</gene>
<proteinExistence type="predicted"/>
<dbReference type="EMBL" id="JAGTXO010000001">
    <property type="protein sequence ID" value="KAG8470531.1"/>
    <property type="molecule type" value="Genomic_DNA"/>
</dbReference>
<comment type="caution">
    <text evidence="1">The sequence shown here is derived from an EMBL/GenBank/DDBJ whole genome shotgun (WGS) entry which is preliminary data.</text>
</comment>
<keyword evidence="2" id="KW-1185">Reference proteome</keyword>
<sequence length="196" mass="21854">MYIWAAGAVDPLTDGFIHDDVLGNDASRKPAVWRRPHIKRERDQRFPLELIVCALLFAIGESKASEPKDLHAIFMYVRAHSGGETVVNATFRARFHIAVLPLLKGDKLKVVDVQAGFEALHRSMLTKLSRSQLPAVHAEPLIQALPCSVVELLLPGSGLTDEDTRANAAFLAASRLPARPANWLQPDWRRKRVRAR</sequence>
<accession>A0A8J5XJS3</accession>
<protein>
    <submittedName>
        <fullName evidence="1">Uncharacterized protein</fullName>
    </submittedName>
</protein>
<dbReference type="Proteomes" id="UP000751190">
    <property type="component" value="Unassembled WGS sequence"/>
</dbReference>
<evidence type="ECO:0000313" key="2">
    <source>
        <dbReference type="Proteomes" id="UP000751190"/>
    </source>
</evidence>
<organism evidence="1 2">
    <name type="scientific">Diacronema lutheri</name>
    <name type="common">Unicellular marine alga</name>
    <name type="synonym">Monochrysis lutheri</name>
    <dbReference type="NCBI Taxonomy" id="2081491"/>
    <lineage>
        <taxon>Eukaryota</taxon>
        <taxon>Haptista</taxon>
        <taxon>Haptophyta</taxon>
        <taxon>Pavlovophyceae</taxon>
        <taxon>Pavlovales</taxon>
        <taxon>Pavlovaceae</taxon>
        <taxon>Diacronema</taxon>
    </lineage>
</organism>
<name>A0A8J5XJS3_DIALT</name>
<reference evidence="1" key="1">
    <citation type="submission" date="2021-05" db="EMBL/GenBank/DDBJ databases">
        <title>The genome of the haptophyte Pavlova lutheri (Diacronema luteri, Pavlovales) - a model for lipid biosynthesis in eukaryotic algae.</title>
        <authorList>
            <person name="Hulatt C.J."/>
            <person name="Posewitz M.C."/>
        </authorList>
    </citation>
    <scope>NUCLEOTIDE SEQUENCE</scope>
    <source>
        <strain evidence="1">NIVA-4/92</strain>
    </source>
</reference>